<dbReference type="SUPFAM" id="SSF52200">
    <property type="entry name" value="Toll/Interleukin receptor TIR domain"/>
    <property type="match status" value="2"/>
</dbReference>
<dbReference type="InterPro" id="IPR044974">
    <property type="entry name" value="Disease_R_plants"/>
</dbReference>
<dbReference type="AlphaFoldDB" id="A0A8T2U6I2"/>
<reference evidence="2" key="1">
    <citation type="submission" date="2021-08" db="EMBL/GenBank/DDBJ databases">
        <title>WGS assembly of Ceratopteris richardii.</title>
        <authorList>
            <person name="Marchant D.B."/>
            <person name="Chen G."/>
            <person name="Jenkins J."/>
            <person name="Shu S."/>
            <person name="Leebens-Mack J."/>
            <person name="Grimwood J."/>
            <person name="Schmutz J."/>
            <person name="Soltis P."/>
            <person name="Soltis D."/>
            <person name="Chen Z.-H."/>
        </authorList>
    </citation>
    <scope>NUCLEOTIDE SEQUENCE</scope>
    <source>
        <strain evidence="2">Whitten #5841</strain>
        <tissue evidence="2">Leaf</tissue>
    </source>
</reference>
<dbReference type="GO" id="GO:0006952">
    <property type="term" value="P:defense response"/>
    <property type="evidence" value="ECO:0007669"/>
    <property type="project" value="InterPro"/>
</dbReference>
<accession>A0A8T2U6I2</accession>
<dbReference type="PANTHER" id="PTHR11017">
    <property type="entry name" value="LEUCINE-RICH REPEAT-CONTAINING PROTEIN"/>
    <property type="match status" value="1"/>
</dbReference>
<name>A0A8T2U6I2_CERRI</name>
<keyword evidence="3" id="KW-1185">Reference proteome</keyword>
<dbReference type="SMART" id="SM00367">
    <property type="entry name" value="LRR_CC"/>
    <property type="match status" value="6"/>
</dbReference>
<dbReference type="EMBL" id="CM035413">
    <property type="protein sequence ID" value="KAH7430942.1"/>
    <property type="molecule type" value="Genomic_DNA"/>
</dbReference>
<dbReference type="Gene3D" id="3.80.10.10">
    <property type="entry name" value="Ribonuclease Inhibitor"/>
    <property type="match status" value="3"/>
</dbReference>
<sequence>MMTQEYDVFICHRGETKRNFVSVLGGMLRSKGITCFVDYRMPTGNDVQLEINGAIEKSKVFIVVLSPDFAGSTWCLDEIGEIMRIRDLRGTPRKVIPVFYDVQKKDTLYDLTQVKRSNAEKINRWGKALEDVCKLDEFVYDSSSTLQWEKSQEIVAKVEDFLISHRTIPDQGTKMPIWRECINYDVFICHWHLDTQRNVVSVLRGMLLCKSITPFVGGYGKDDGGSALDSDIIQAIENSRVHVIFLSPNFVCSKRCLEEVVYIMNIQGSPGTSDASRKPAVVPVFYDMKPSTARYQKEGKAYYLEEAQKSSTADDRERWASALHHLSLLHGLEYDSCSTFQWEKLYDVVKIVEASAKKITPRNYWSNHEALYVKKIDEVFKELELQEKREHVFLAGVYGRETSEFSDLLVQRLGSNFCRVCQLNNIMEKACQPNGIWKLVQQMRSDLIHPSKSSDLIQPSTSNDVKRCQLLLENERCLVVLDDLGNDIDKIKTLLEDLKSILRNNSLVVVASQFQHTLQELNVHKFINLSSLESKRDFLNICYTERDGINKAFLSHLSETFDMLGLDVRLLNEDKLMSDSTCLRDAKVTLCIISKSFSIDEFKSMFTNAAIPPKIVYYVSYGSYPTDESMPKSVFKMEVDFEKAESRIGMHDQLRDMGRHIIREERRDRAWDEETTNEILQERNAWSSLRGLSVWSHIPLPEDASDWTSLPLLRILVVKADWRDAERGRLCPQHIFRNVRCGGLRWLRWAGAPFEELPQGLCSTNIRVLELPDSNISEVPTASLPNLEHLDLSRCYKLKRLDMTSLSSLRVLVLDYCTSLATLSSLPTTLEILRLIMGVESVEDASLPNLRGLTIIRCPKLKRLALHATSLEELNLRECEGLQDLDSKGLSSLRVLVLDRCTSLATLSSLPTTLEILSLDMYWRWTGSLESVEDASLPNLRELTITRCPKLKRLALHATSLEKLNLGVCEGLQDLDSKGLSSLRVLVLDCCTSLATLSSLPTTLKILSFKMGCSLESVEDASLPNLRELTITRCPKLKRLALHATSLEKVNLWACEGLQDLDSKGLSSLPTTLESLNIDDVCDGVEDASLPNLRELTITRCPKLKRLALHATSLEKLNLWGCEGLQDLDSKGLSSLRVLDLGGCKSLATLSSLPTTLEILSLEMADWLTGSLESVEDASLPNLRELTITRCPKLKRLALHATSLEKLNLWGCEGLQDLDSKGSIYTFL</sequence>
<evidence type="ECO:0000313" key="3">
    <source>
        <dbReference type="Proteomes" id="UP000825935"/>
    </source>
</evidence>
<dbReference type="InterPro" id="IPR032675">
    <property type="entry name" value="LRR_dom_sf"/>
</dbReference>
<gene>
    <name evidence="2" type="ORF">KP509_08G021600</name>
</gene>
<dbReference type="OrthoDB" id="6161812at2759"/>
<dbReference type="Gene3D" id="3.40.50.10140">
    <property type="entry name" value="Toll/interleukin-1 receptor homology (TIR) domain"/>
    <property type="match status" value="2"/>
</dbReference>
<dbReference type="Pfam" id="PF01582">
    <property type="entry name" value="TIR"/>
    <property type="match status" value="2"/>
</dbReference>
<dbReference type="EMBL" id="CM035413">
    <property type="protein sequence ID" value="KAH7430943.1"/>
    <property type="molecule type" value="Genomic_DNA"/>
</dbReference>
<evidence type="ECO:0000313" key="2">
    <source>
        <dbReference type="EMBL" id="KAH7430942.1"/>
    </source>
</evidence>
<feature type="domain" description="TIR" evidence="1">
    <location>
        <begin position="182"/>
        <end position="352"/>
    </location>
</feature>
<proteinExistence type="predicted"/>
<feature type="domain" description="TIR" evidence="1">
    <location>
        <begin position="4"/>
        <end position="166"/>
    </location>
</feature>
<dbReference type="GO" id="GO:0007165">
    <property type="term" value="P:signal transduction"/>
    <property type="evidence" value="ECO:0007669"/>
    <property type="project" value="InterPro"/>
</dbReference>
<dbReference type="SMART" id="SM00255">
    <property type="entry name" value="TIR"/>
    <property type="match status" value="2"/>
</dbReference>
<dbReference type="Proteomes" id="UP000825935">
    <property type="component" value="Chromosome 8"/>
</dbReference>
<dbReference type="SUPFAM" id="SSF52058">
    <property type="entry name" value="L domain-like"/>
    <property type="match status" value="2"/>
</dbReference>
<protein>
    <recommendedName>
        <fullName evidence="1">TIR domain-containing protein</fullName>
    </recommendedName>
</protein>
<dbReference type="PANTHER" id="PTHR11017:SF385">
    <property type="entry name" value="DISEASE RESISTANCE PROTEIN (TIR-NBS-LRR CLASS)-RELATED"/>
    <property type="match status" value="1"/>
</dbReference>
<organism evidence="2 3">
    <name type="scientific">Ceratopteris richardii</name>
    <name type="common">Triangle waterfern</name>
    <dbReference type="NCBI Taxonomy" id="49495"/>
    <lineage>
        <taxon>Eukaryota</taxon>
        <taxon>Viridiplantae</taxon>
        <taxon>Streptophyta</taxon>
        <taxon>Embryophyta</taxon>
        <taxon>Tracheophyta</taxon>
        <taxon>Polypodiopsida</taxon>
        <taxon>Polypodiidae</taxon>
        <taxon>Polypodiales</taxon>
        <taxon>Pteridineae</taxon>
        <taxon>Pteridaceae</taxon>
        <taxon>Parkerioideae</taxon>
        <taxon>Ceratopteris</taxon>
    </lineage>
</organism>
<comment type="caution">
    <text evidence="2">The sequence shown here is derived from an EMBL/GenBank/DDBJ whole genome shotgun (WGS) entry which is preliminary data.</text>
</comment>
<dbReference type="PROSITE" id="PS50104">
    <property type="entry name" value="TIR"/>
    <property type="match status" value="2"/>
</dbReference>
<dbReference type="InterPro" id="IPR006553">
    <property type="entry name" value="Leu-rich_rpt_Cys-con_subtyp"/>
</dbReference>
<evidence type="ECO:0000259" key="1">
    <source>
        <dbReference type="PROSITE" id="PS50104"/>
    </source>
</evidence>
<dbReference type="InterPro" id="IPR035897">
    <property type="entry name" value="Toll_tir_struct_dom_sf"/>
</dbReference>
<dbReference type="InterPro" id="IPR000157">
    <property type="entry name" value="TIR_dom"/>
</dbReference>
<dbReference type="PRINTS" id="PR00364">
    <property type="entry name" value="DISEASERSIST"/>
</dbReference>